<feature type="compositionally biased region" description="Low complexity" evidence="6">
    <location>
        <begin position="919"/>
        <end position="935"/>
    </location>
</feature>
<evidence type="ECO:0000256" key="4">
    <source>
        <dbReference type="ARBA" id="ARBA00023004"/>
    </source>
</evidence>
<feature type="compositionally biased region" description="Low complexity" evidence="6">
    <location>
        <begin position="1161"/>
        <end position="1181"/>
    </location>
</feature>
<keyword evidence="4" id="KW-0408">Iron</keyword>
<proteinExistence type="predicted"/>
<dbReference type="GO" id="GO:0051539">
    <property type="term" value="F:4 iron, 4 sulfur cluster binding"/>
    <property type="evidence" value="ECO:0007669"/>
    <property type="project" value="UniProtKB-KW"/>
</dbReference>
<evidence type="ECO:0000256" key="5">
    <source>
        <dbReference type="ARBA" id="ARBA00023014"/>
    </source>
</evidence>
<feature type="transmembrane region" description="Helical" evidence="7">
    <location>
        <begin position="154"/>
        <end position="173"/>
    </location>
</feature>
<dbReference type="SUPFAM" id="SSF46548">
    <property type="entry name" value="alpha-helical ferredoxin"/>
    <property type="match status" value="1"/>
</dbReference>
<dbReference type="GO" id="GO:0005886">
    <property type="term" value="C:plasma membrane"/>
    <property type="evidence" value="ECO:0007669"/>
    <property type="project" value="TreeGrafter"/>
</dbReference>
<dbReference type="EMBL" id="CP001802">
    <property type="protein sequence ID" value="ACY23479.1"/>
    <property type="molecule type" value="Genomic_DNA"/>
</dbReference>
<dbReference type="InterPro" id="IPR051460">
    <property type="entry name" value="HdrC_iron-sulfur_subunit"/>
</dbReference>
<feature type="compositionally biased region" description="Low complexity" evidence="6">
    <location>
        <begin position="945"/>
        <end position="978"/>
    </location>
</feature>
<reference evidence="10" key="1">
    <citation type="submission" date="2009-10" db="EMBL/GenBank/DDBJ databases">
        <title>The complete chromosome of Gordonia bronchialis DSM 43247.</title>
        <authorList>
            <consortium name="US DOE Joint Genome Institute (JGI-PGF)"/>
            <person name="Lucas S."/>
            <person name="Copeland A."/>
            <person name="Lapidus A."/>
            <person name="Glavina del Rio T."/>
            <person name="Dalin E."/>
            <person name="Tice H."/>
            <person name="Bruce D."/>
            <person name="Goodwin L."/>
            <person name="Pitluck S."/>
            <person name="Kyrpides N."/>
            <person name="Mavromatis K."/>
            <person name="Ivanova N."/>
            <person name="Ovchinnikova G."/>
            <person name="Saunders E."/>
            <person name="Brettin T."/>
            <person name="Detter J.C."/>
            <person name="Han C."/>
            <person name="Larimer F."/>
            <person name="Land M."/>
            <person name="Hauser L."/>
            <person name="Markowitz V."/>
            <person name="Cheng J.-F."/>
            <person name="Hugenholtz P."/>
            <person name="Woyke T."/>
            <person name="Wu D."/>
            <person name="Jando M."/>
            <person name="Schneider S."/>
            <person name="Goeker M."/>
            <person name="Klenk H.-P."/>
            <person name="Eisen J.A."/>
        </authorList>
    </citation>
    <scope>NUCLEOTIDE SEQUENCE [LARGE SCALE GENOMIC DNA]</scope>
    <source>
        <strain evidence="10">ATCC 25592 / DSM 43247 / BCRC 13721 / JCM 3198 / KCTC 3076 / NBRC 16047 / NCTC 10667</strain>
    </source>
</reference>
<evidence type="ECO:0000256" key="1">
    <source>
        <dbReference type="ARBA" id="ARBA00022485"/>
    </source>
</evidence>
<dbReference type="STRING" id="526226.Gbro_4337"/>
<evidence type="ECO:0000256" key="6">
    <source>
        <dbReference type="SAM" id="MobiDB-lite"/>
    </source>
</evidence>
<feature type="compositionally biased region" description="Low complexity" evidence="6">
    <location>
        <begin position="805"/>
        <end position="815"/>
    </location>
</feature>
<keyword evidence="3" id="KW-0560">Oxidoreductase</keyword>
<dbReference type="Pfam" id="PF02754">
    <property type="entry name" value="CCG"/>
    <property type="match status" value="2"/>
</dbReference>
<feature type="compositionally biased region" description="Low complexity" evidence="6">
    <location>
        <begin position="1018"/>
        <end position="1027"/>
    </location>
</feature>
<dbReference type="OrthoDB" id="9794954at2"/>
<feature type="region of interest" description="Disordered" evidence="6">
    <location>
        <begin position="779"/>
        <end position="1215"/>
    </location>
</feature>
<feature type="region of interest" description="Disordered" evidence="6">
    <location>
        <begin position="706"/>
        <end position="727"/>
    </location>
</feature>
<feature type="compositionally biased region" description="Low complexity" evidence="6">
    <location>
        <begin position="832"/>
        <end position="849"/>
    </location>
</feature>
<dbReference type="GO" id="GO:0016491">
    <property type="term" value="F:oxidoreductase activity"/>
    <property type="evidence" value="ECO:0007669"/>
    <property type="project" value="UniProtKB-KW"/>
</dbReference>
<evidence type="ECO:0000313" key="10">
    <source>
        <dbReference type="Proteomes" id="UP000001219"/>
    </source>
</evidence>
<dbReference type="InterPro" id="IPR004017">
    <property type="entry name" value="Cys_rich_dom"/>
</dbReference>
<feature type="transmembrane region" description="Helical" evidence="7">
    <location>
        <begin position="110"/>
        <end position="133"/>
    </location>
</feature>
<evidence type="ECO:0000256" key="7">
    <source>
        <dbReference type="SAM" id="Phobius"/>
    </source>
</evidence>
<dbReference type="PROSITE" id="PS51379">
    <property type="entry name" value="4FE4S_FER_2"/>
    <property type="match status" value="2"/>
</dbReference>
<feature type="compositionally biased region" description="Low complexity" evidence="6">
    <location>
        <begin position="988"/>
        <end position="1010"/>
    </location>
</feature>
<keyword evidence="10" id="KW-1185">Reference proteome</keyword>
<reference evidence="9 10" key="2">
    <citation type="journal article" date="2010" name="Stand. Genomic Sci.">
        <title>Complete genome sequence of Gordonia bronchialis type strain (3410).</title>
        <authorList>
            <person name="Ivanova N."/>
            <person name="Sikorski J."/>
            <person name="Jando M."/>
            <person name="Lapidus A."/>
            <person name="Nolan M."/>
            <person name="Lucas S."/>
            <person name="Del Rio T.G."/>
            <person name="Tice H."/>
            <person name="Copeland A."/>
            <person name="Cheng J.F."/>
            <person name="Chen F."/>
            <person name="Bruce D."/>
            <person name="Goodwin L."/>
            <person name="Pitluck S."/>
            <person name="Mavromatis K."/>
            <person name="Ovchinnikova G."/>
            <person name="Pati A."/>
            <person name="Chen A."/>
            <person name="Palaniappan K."/>
            <person name="Land M."/>
            <person name="Hauser L."/>
            <person name="Chang Y.J."/>
            <person name="Jeffries C.D."/>
            <person name="Chain P."/>
            <person name="Saunders E."/>
            <person name="Han C."/>
            <person name="Detter J.C."/>
            <person name="Brettin T."/>
            <person name="Rohde M."/>
            <person name="Goker M."/>
            <person name="Bristow J."/>
            <person name="Eisen J.A."/>
            <person name="Markowitz V."/>
            <person name="Hugenholtz P."/>
            <person name="Klenk H.P."/>
            <person name="Kyrpides N.C."/>
        </authorList>
    </citation>
    <scope>NUCLEOTIDE SEQUENCE [LARGE SCALE GENOMIC DNA]</scope>
    <source>
        <strain evidence="10">ATCC 25592 / DSM 43247 / BCRC 13721 / JCM 3198 / KCTC 3076 / NBRC 16047 / NCTC 10667</strain>
    </source>
</reference>
<dbReference type="PANTHER" id="PTHR43255">
    <property type="entry name" value="IRON-SULFUR-BINDING OXIDOREDUCTASE FADF-RELATED-RELATED"/>
    <property type="match status" value="1"/>
</dbReference>
<dbReference type="KEGG" id="gbr:Gbro_4337"/>
<dbReference type="InterPro" id="IPR017900">
    <property type="entry name" value="4Fe4S_Fe_S_CS"/>
</dbReference>
<feature type="compositionally biased region" description="Acidic residues" evidence="6">
    <location>
        <begin position="1145"/>
        <end position="1160"/>
    </location>
</feature>
<keyword evidence="2" id="KW-0479">Metal-binding</keyword>
<evidence type="ECO:0000313" key="9">
    <source>
        <dbReference type="EMBL" id="ACY23479.1"/>
    </source>
</evidence>
<feature type="compositionally biased region" description="Low complexity" evidence="6">
    <location>
        <begin position="1195"/>
        <end position="1207"/>
    </location>
</feature>
<feature type="transmembrane region" description="Helical" evidence="7">
    <location>
        <begin position="6"/>
        <end position="28"/>
    </location>
</feature>
<keyword evidence="7" id="KW-0472">Membrane</keyword>
<dbReference type="AlphaFoldDB" id="D0L5Z3"/>
<gene>
    <name evidence="9" type="ordered locus">Gbro_4337</name>
</gene>
<keyword evidence="7" id="KW-0812">Transmembrane</keyword>
<dbReference type="RefSeq" id="WP_012835969.1">
    <property type="nucleotide sequence ID" value="NC_013441.1"/>
</dbReference>
<dbReference type="Gene3D" id="1.10.1060.10">
    <property type="entry name" value="Alpha-helical ferredoxin"/>
    <property type="match status" value="1"/>
</dbReference>
<dbReference type="HOGENOM" id="CLU_005304_0_1_11"/>
<evidence type="ECO:0000259" key="8">
    <source>
        <dbReference type="PROSITE" id="PS51379"/>
    </source>
</evidence>
<evidence type="ECO:0000256" key="2">
    <source>
        <dbReference type="ARBA" id="ARBA00022723"/>
    </source>
</evidence>
<dbReference type="PROSITE" id="PS00198">
    <property type="entry name" value="4FE4S_FER_1"/>
    <property type="match status" value="1"/>
</dbReference>
<dbReference type="Proteomes" id="UP000001219">
    <property type="component" value="Chromosome"/>
</dbReference>
<protein>
    <recommendedName>
        <fullName evidence="8">4Fe-4S ferredoxin-type domain-containing protein</fullName>
    </recommendedName>
</protein>
<feature type="compositionally biased region" description="Gly residues" evidence="6">
    <location>
        <begin position="708"/>
        <end position="724"/>
    </location>
</feature>
<dbReference type="GO" id="GO:0046872">
    <property type="term" value="F:metal ion binding"/>
    <property type="evidence" value="ECO:0007669"/>
    <property type="project" value="UniProtKB-KW"/>
</dbReference>
<dbReference type="PANTHER" id="PTHR43255:SF1">
    <property type="entry name" value="IRON-SULFUR-BINDING OXIDOREDUCTASE FADF-RELATED"/>
    <property type="match status" value="1"/>
</dbReference>
<feature type="domain" description="4Fe-4S ferredoxin-type" evidence="8">
    <location>
        <begin position="292"/>
        <end position="322"/>
    </location>
</feature>
<feature type="compositionally biased region" description="Low complexity" evidence="6">
    <location>
        <begin position="868"/>
        <end position="912"/>
    </location>
</feature>
<keyword evidence="5" id="KW-0411">Iron-sulfur</keyword>
<feature type="compositionally biased region" description="Low complexity" evidence="6">
    <location>
        <begin position="1052"/>
        <end position="1088"/>
    </location>
</feature>
<dbReference type="Pfam" id="PF13187">
    <property type="entry name" value="Fer4_9"/>
    <property type="match status" value="1"/>
</dbReference>
<sequence>MNATTITIGTLAAIISLFCWALFLSGVWQMIRAIAQGQRIDSTRFWPVLPRLWTMLKEFVGHTRMVKFRTVGWAHWLVMFGFMIGAIFWFEAYGQIFDPHFHWPIIGSWNIYILADEVLGLGTVIGITTLIIIRQLNHPRVPERMSRFSGSRFGAAYFVELIVLIEGLGMIFVKTFKIANGLEDPPIWTSFFTHYFAQLFEGWSVYWVTGAAVIKLMSGMIWLAVVGRNIDWGVAWHRFTAFPNIYFKREADGGVALGAAKPMMSQGKVLDMETADPDVDAFGAGKVEDFSWKGWLDFTTCTECGRCQSQCPAWNTGKPLSPKLLIMSLRDHAQAKAPYLIAGGRKDMGGDEVGLVDADGNVDEDKLNAIPEAARAEAARKLVGESKGVMGGGEGVVEDDGAFDPEALGAVIDTETLWSCTTCGACVEQCPVDIEHVDHILDMRRYQVLIESDFPTELAGMFKNLENKGNPWGQNSSARTNWIDEIDIEIPVFGKDVESFEGFEYLFWVGCAGAYEDRAKKTTKAVAELLDVAAVNFLVLGEGETCTGDSARRAGNEFLFQMLAQQNIEMFNEVFSTAPSQRKKIVVTCAHCFNALGNEYPQLGAKYEVVHHTQLLNRLVREKRLVPVAPLGEGVTYHDPCYLGRHNKVYDAPRELMAAAGGQLTEMPRHGERSMCCGAGGARMWMEEQIGKRINIDRVDEALDTLGAGSGASGPGQRGAGSGGDAPQKIATGCPFCRVMLTDGVTARTSGTDNEGKVEVVDVAQMLLESVKRGAPEVKLGGRFLGPRPAAAEPEPEPEPEPEKVAAAAPAAAGEAKPKAKVGLGMKGGKKPGAAAKAAAPAEAPAESAPAEKKPAAKGFGMKGGKKPGAAAKTAAPAPAEAESSAAVESAASESTATEAKPAKAKGFGMAAGKKRPGAKTPGAAAADAGVTAPAESQVDEAGSAPDAAATADTEDATATATTTEAKPAKAKGFGMAAGKKRPGGVGKAAPKPAASAPETTSTATESESTPPEPAPAAPEAGGAAALSEEKPGKAKGFGMAAGKKRPGGIGKAAPKPAAAAPESAPASSDSTATESESTATESAPAEPDSTPAAPETGGSVAALTEDKPGKAKGFGMAAGKKRPGGASKVASSPPRTETAPEPEPAPEPDPEPVVDESPSEPDATAGTETTETETAPEPSTNGSGPDDGRTIAEAGASKAKGFGIAAGKKRPGHR</sequence>
<feature type="domain" description="4Fe-4S ferredoxin-type" evidence="8">
    <location>
        <begin position="408"/>
        <end position="440"/>
    </location>
</feature>
<dbReference type="InterPro" id="IPR009051">
    <property type="entry name" value="Helical_ferredxn"/>
</dbReference>
<keyword evidence="1" id="KW-0004">4Fe-4S</keyword>
<keyword evidence="7" id="KW-1133">Transmembrane helix</keyword>
<organism evidence="9 10">
    <name type="scientific">Gordonia bronchialis (strain ATCC 25592 / DSM 43247 / BCRC 13721 / JCM 3198 / KCTC 3076 / NBRC 16047 / NCTC 10667)</name>
    <name type="common">Rhodococcus bronchialis</name>
    <dbReference type="NCBI Taxonomy" id="526226"/>
    <lineage>
        <taxon>Bacteria</taxon>
        <taxon>Bacillati</taxon>
        <taxon>Actinomycetota</taxon>
        <taxon>Actinomycetes</taxon>
        <taxon>Mycobacteriales</taxon>
        <taxon>Gordoniaceae</taxon>
        <taxon>Gordonia</taxon>
    </lineage>
</organism>
<name>D0L5Z3_GORB4</name>
<feature type="transmembrane region" description="Helical" evidence="7">
    <location>
        <begin position="73"/>
        <end position="90"/>
    </location>
</feature>
<accession>D0L5Z3</accession>
<dbReference type="eggNOG" id="COG0247">
    <property type="taxonomic scope" value="Bacteria"/>
</dbReference>
<dbReference type="InterPro" id="IPR017896">
    <property type="entry name" value="4Fe4S_Fe-S-bd"/>
</dbReference>
<evidence type="ECO:0000256" key="3">
    <source>
        <dbReference type="ARBA" id="ARBA00023002"/>
    </source>
</evidence>